<dbReference type="Gene3D" id="3.30.9.10">
    <property type="entry name" value="D-Amino Acid Oxidase, subunit A, domain 2"/>
    <property type="match status" value="1"/>
</dbReference>
<dbReference type="SUPFAM" id="SSF51905">
    <property type="entry name" value="FAD/NAD(P)-binding domain"/>
    <property type="match status" value="1"/>
</dbReference>
<reference evidence="2" key="2">
    <citation type="submission" date="2020-05" db="EMBL/GenBank/DDBJ databases">
        <authorList>
            <person name="Kim H.-S."/>
            <person name="Proctor R.H."/>
            <person name="Brown D.W."/>
        </authorList>
    </citation>
    <scope>NUCLEOTIDE SEQUENCE</scope>
    <source>
        <strain evidence="2">NRRL 20472</strain>
    </source>
</reference>
<gene>
    <name evidence="2" type="ORF">FSARC_6184</name>
</gene>
<accession>A0A8H4TY11</accession>
<evidence type="ECO:0000313" key="3">
    <source>
        <dbReference type="Proteomes" id="UP000622797"/>
    </source>
</evidence>
<proteinExistence type="predicted"/>
<feature type="domain" description="FAD dependent oxidoreductase" evidence="1">
    <location>
        <begin position="11"/>
        <end position="129"/>
    </location>
</feature>
<organism evidence="2 3">
    <name type="scientific">Fusarium sarcochroum</name>
    <dbReference type="NCBI Taxonomy" id="1208366"/>
    <lineage>
        <taxon>Eukaryota</taxon>
        <taxon>Fungi</taxon>
        <taxon>Dikarya</taxon>
        <taxon>Ascomycota</taxon>
        <taxon>Pezizomycotina</taxon>
        <taxon>Sordariomycetes</taxon>
        <taxon>Hypocreomycetidae</taxon>
        <taxon>Hypocreales</taxon>
        <taxon>Nectriaceae</taxon>
        <taxon>Fusarium</taxon>
        <taxon>Fusarium lateritium species complex</taxon>
    </lineage>
</organism>
<name>A0A8H4TY11_9HYPO</name>
<evidence type="ECO:0000259" key="1">
    <source>
        <dbReference type="Pfam" id="PF01266"/>
    </source>
</evidence>
<reference evidence="2" key="1">
    <citation type="journal article" date="2020" name="BMC Genomics">
        <title>Correction to: Identification and distribution of gene clusters required for synthesis of sphingolipid metabolism inhibitors in diverse species of the filamentous fungus Fusarium.</title>
        <authorList>
            <person name="Kim H.S."/>
            <person name="Lohmar J.M."/>
            <person name="Busman M."/>
            <person name="Brown D.W."/>
            <person name="Naumann T.A."/>
            <person name="Divon H.H."/>
            <person name="Lysoe E."/>
            <person name="Uhlig S."/>
            <person name="Proctor R.H."/>
        </authorList>
    </citation>
    <scope>NUCLEOTIDE SEQUENCE</scope>
    <source>
        <strain evidence="2">NRRL 20472</strain>
    </source>
</reference>
<dbReference type="AlphaFoldDB" id="A0A8H4TY11"/>
<dbReference type="OrthoDB" id="429143at2759"/>
<keyword evidence="3" id="KW-1185">Reference proteome</keyword>
<dbReference type="EMBL" id="JABEXW010000306">
    <property type="protein sequence ID" value="KAF4966098.1"/>
    <property type="molecule type" value="Genomic_DNA"/>
</dbReference>
<protein>
    <recommendedName>
        <fullName evidence="1">FAD dependent oxidoreductase domain-containing protein</fullName>
    </recommendedName>
</protein>
<dbReference type="InterPro" id="IPR006076">
    <property type="entry name" value="FAD-dep_OxRdtase"/>
</dbReference>
<dbReference type="Pfam" id="PF01266">
    <property type="entry name" value="DAO"/>
    <property type="match status" value="1"/>
</dbReference>
<feature type="non-terminal residue" evidence="2">
    <location>
        <position position="151"/>
    </location>
</feature>
<dbReference type="Gene3D" id="3.50.50.60">
    <property type="entry name" value="FAD/NAD(P)-binding domain"/>
    <property type="match status" value="1"/>
</dbReference>
<dbReference type="Proteomes" id="UP000622797">
    <property type="component" value="Unassembled WGS sequence"/>
</dbReference>
<evidence type="ECO:0000313" key="2">
    <source>
        <dbReference type="EMBL" id="KAF4966098.1"/>
    </source>
</evidence>
<comment type="caution">
    <text evidence="2">The sequence shown here is derived from an EMBL/GenBank/DDBJ whole genome shotgun (WGS) entry which is preliminary data.</text>
</comment>
<dbReference type="InterPro" id="IPR036188">
    <property type="entry name" value="FAD/NAD-bd_sf"/>
</dbReference>
<sequence length="151" mass="16285">MAVPGPTEISDVVVIGSGITGTSVTRSILKTTDQTSVTVLEARTLCLGVTGRNGGNLLSPLGLLYTDLYKMYGKEMALKFLDFTSNTVAAAKEAVEEYAPAESQVRQVTRIYGYKDADMFERAKQSVRDYEDAKPAAKGTHIIITGDRASK</sequence>